<protein>
    <submittedName>
        <fullName evidence="2">Lipid A deacylase LpxR family protein</fullName>
    </submittedName>
</protein>
<dbReference type="Gene3D" id="2.40.128.140">
    <property type="entry name" value="Outer membrane protein"/>
    <property type="match status" value="1"/>
</dbReference>
<keyword evidence="1" id="KW-0732">Signal</keyword>
<sequence>MNFRLPLATALSLLPCLAFAQPVPEPRPDAAPPPDWRGTLSVSIENDKFGVGTDRFYSNGFQLSWRSASADLPRPLEWTNRQLEALMGPGELRWGMALSHSIFTPRDTRRTNPDPTDRPYVGMLMASISLSRASERSLTLVELQAGMVGPSALGEQVQNGFHRAIGVDRSYGWDRQIHDEPVVNLLAERKWRVPLGQFAGLEFEALPSVSVSLGNANTYGAVGGIVRFGQGLQADYGPARIRPALAGSNYFQPNADRTGREWGWYMFAGLEGRGVARDIALQGNSWRDSRHVDARPFVADAQAGIAVYWRQWRVAYTQVIRSEEFYGQRGGPQIFGSINLSMRF</sequence>
<gene>
    <name evidence="2" type="ORF">EOD42_24930</name>
</gene>
<evidence type="ECO:0000313" key="3">
    <source>
        <dbReference type="Proteomes" id="UP000282957"/>
    </source>
</evidence>
<dbReference type="InterPro" id="IPR037107">
    <property type="entry name" value="Put_OMP_sf"/>
</dbReference>
<proteinExistence type="predicted"/>
<dbReference type="OrthoDB" id="9776275at2"/>
<dbReference type="EMBL" id="SACL01000017">
    <property type="protein sequence ID" value="RVT89644.1"/>
    <property type="molecule type" value="Genomic_DNA"/>
</dbReference>
<evidence type="ECO:0000313" key="2">
    <source>
        <dbReference type="EMBL" id="RVT89644.1"/>
    </source>
</evidence>
<keyword evidence="3" id="KW-1185">Reference proteome</keyword>
<dbReference type="AlphaFoldDB" id="A0A437LW66"/>
<comment type="caution">
    <text evidence="2">The sequence shown here is derived from an EMBL/GenBank/DDBJ whole genome shotgun (WGS) entry which is preliminary data.</text>
</comment>
<dbReference type="Proteomes" id="UP000282957">
    <property type="component" value="Unassembled WGS sequence"/>
</dbReference>
<feature type="signal peptide" evidence="1">
    <location>
        <begin position="1"/>
        <end position="20"/>
    </location>
</feature>
<name>A0A437LW66_9PROT</name>
<dbReference type="InterPro" id="IPR018707">
    <property type="entry name" value="LpxR"/>
</dbReference>
<reference evidence="2 3" key="1">
    <citation type="submission" date="2019-01" db="EMBL/GenBank/DDBJ databases">
        <authorList>
            <person name="Chen W.-M."/>
        </authorList>
    </citation>
    <scope>NUCLEOTIDE SEQUENCE [LARGE SCALE GENOMIC DNA]</scope>
    <source>
        <strain evidence="2 3">CCP-6</strain>
    </source>
</reference>
<dbReference type="Pfam" id="PF09982">
    <property type="entry name" value="LpxR"/>
    <property type="match status" value="1"/>
</dbReference>
<evidence type="ECO:0000256" key="1">
    <source>
        <dbReference type="SAM" id="SignalP"/>
    </source>
</evidence>
<dbReference type="RefSeq" id="WP_127790323.1">
    <property type="nucleotide sequence ID" value="NZ_SACL01000017.1"/>
</dbReference>
<accession>A0A437LW66</accession>
<organism evidence="2 3">
    <name type="scientific">Rhodovarius crocodyli</name>
    <dbReference type="NCBI Taxonomy" id="1979269"/>
    <lineage>
        <taxon>Bacteria</taxon>
        <taxon>Pseudomonadati</taxon>
        <taxon>Pseudomonadota</taxon>
        <taxon>Alphaproteobacteria</taxon>
        <taxon>Acetobacterales</taxon>
        <taxon>Roseomonadaceae</taxon>
        <taxon>Rhodovarius</taxon>
    </lineage>
</organism>
<feature type="chain" id="PRO_5019561582" evidence="1">
    <location>
        <begin position="21"/>
        <end position="344"/>
    </location>
</feature>